<protein>
    <recommendedName>
        <fullName evidence="4">DUF2335 domain-containing protein</fullName>
    </recommendedName>
</protein>
<evidence type="ECO:0000313" key="2">
    <source>
        <dbReference type="EMBL" id="PIT87868.1"/>
    </source>
</evidence>
<feature type="transmembrane region" description="Helical" evidence="1">
    <location>
        <begin position="110"/>
        <end position="129"/>
    </location>
</feature>
<feature type="transmembrane region" description="Helical" evidence="1">
    <location>
        <begin position="81"/>
        <end position="104"/>
    </location>
</feature>
<name>A0A2M6W505_9BACT</name>
<evidence type="ECO:0000313" key="3">
    <source>
        <dbReference type="Proteomes" id="UP000231183"/>
    </source>
</evidence>
<keyword evidence="1" id="KW-1133">Transmembrane helix</keyword>
<dbReference type="AlphaFoldDB" id="A0A2M6W505"/>
<sequence length="137" mass="15539">MTKDLNKVIADNKDHSNANCKKRSMIEISQMWSAPLPPPNLFKQYEEVLPGLGDRITTMAEKNQKHRISMERLMLWGETSLNVLGLLLSFLIVVLGMLLGVYLIIKDKSIEGFLSILTPLGIMGGAFILQKRRERKQ</sequence>
<organism evidence="2 3">
    <name type="scientific">Candidatus Magasanikbacteria bacterium CG10_big_fil_rev_8_21_14_0_10_40_10</name>
    <dbReference type="NCBI Taxonomy" id="1974648"/>
    <lineage>
        <taxon>Bacteria</taxon>
        <taxon>Candidatus Magasanikiibacteriota</taxon>
    </lineage>
</organism>
<reference evidence="3" key="1">
    <citation type="submission" date="2017-09" db="EMBL/GenBank/DDBJ databases">
        <title>Depth-based differentiation of microbial function through sediment-hosted aquifers and enrichment of novel symbionts in the deep terrestrial subsurface.</title>
        <authorList>
            <person name="Probst A.J."/>
            <person name="Ladd B."/>
            <person name="Jarett J.K."/>
            <person name="Geller-Mcgrath D.E."/>
            <person name="Sieber C.M.K."/>
            <person name="Emerson J.B."/>
            <person name="Anantharaman K."/>
            <person name="Thomas B.C."/>
            <person name="Malmstrom R."/>
            <person name="Stieglmeier M."/>
            <person name="Klingl A."/>
            <person name="Woyke T."/>
            <person name="Ryan C.M."/>
            <person name="Banfield J.F."/>
        </authorList>
    </citation>
    <scope>NUCLEOTIDE SEQUENCE [LARGE SCALE GENOMIC DNA]</scope>
</reference>
<accession>A0A2M6W505</accession>
<gene>
    <name evidence="2" type="ORF">COU31_00865</name>
</gene>
<dbReference type="EMBL" id="PFBX01000005">
    <property type="protein sequence ID" value="PIT87868.1"/>
    <property type="molecule type" value="Genomic_DNA"/>
</dbReference>
<dbReference type="Pfam" id="PF10097">
    <property type="entry name" value="DUF2335"/>
    <property type="match status" value="1"/>
</dbReference>
<dbReference type="Proteomes" id="UP000231183">
    <property type="component" value="Unassembled WGS sequence"/>
</dbReference>
<proteinExistence type="predicted"/>
<comment type="caution">
    <text evidence="2">The sequence shown here is derived from an EMBL/GenBank/DDBJ whole genome shotgun (WGS) entry which is preliminary data.</text>
</comment>
<keyword evidence="1" id="KW-0472">Membrane</keyword>
<dbReference type="InterPro" id="IPR019284">
    <property type="entry name" value="RP532"/>
</dbReference>
<keyword evidence="1" id="KW-0812">Transmembrane</keyword>
<evidence type="ECO:0008006" key="4">
    <source>
        <dbReference type="Google" id="ProtNLM"/>
    </source>
</evidence>
<evidence type="ECO:0000256" key="1">
    <source>
        <dbReference type="SAM" id="Phobius"/>
    </source>
</evidence>